<organism evidence="1 2">
    <name type="scientific">Candidatus Roizmanbacteria bacterium RIFOXYD1_FULL_38_12</name>
    <dbReference type="NCBI Taxonomy" id="1802093"/>
    <lineage>
        <taxon>Bacteria</taxon>
        <taxon>Candidatus Roizmaniibacteriota</taxon>
    </lineage>
</organism>
<dbReference type="AlphaFoldDB" id="A0A1F7L111"/>
<evidence type="ECO:0000313" key="1">
    <source>
        <dbReference type="EMBL" id="OGK73791.1"/>
    </source>
</evidence>
<accession>A0A1F7L111</accession>
<reference evidence="1 2" key="1">
    <citation type="journal article" date="2016" name="Nat. Commun.">
        <title>Thousands of microbial genomes shed light on interconnected biogeochemical processes in an aquifer system.</title>
        <authorList>
            <person name="Anantharaman K."/>
            <person name="Brown C.T."/>
            <person name="Hug L.A."/>
            <person name="Sharon I."/>
            <person name="Castelle C.J."/>
            <person name="Probst A.J."/>
            <person name="Thomas B.C."/>
            <person name="Singh A."/>
            <person name="Wilkins M.J."/>
            <person name="Karaoz U."/>
            <person name="Brodie E.L."/>
            <person name="Williams K.H."/>
            <person name="Hubbard S.S."/>
            <person name="Banfield J.F."/>
        </authorList>
    </citation>
    <scope>NUCLEOTIDE SEQUENCE [LARGE SCALE GENOMIC DNA]</scope>
</reference>
<name>A0A1F7L111_9BACT</name>
<protein>
    <submittedName>
        <fullName evidence="1">Uncharacterized protein</fullName>
    </submittedName>
</protein>
<evidence type="ECO:0000313" key="2">
    <source>
        <dbReference type="Proteomes" id="UP000177050"/>
    </source>
</evidence>
<comment type="caution">
    <text evidence="1">The sequence shown here is derived from an EMBL/GenBank/DDBJ whole genome shotgun (WGS) entry which is preliminary data.</text>
</comment>
<dbReference type="Proteomes" id="UP000177050">
    <property type="component" value="Unassembled WGS sequence"/>
</dbReference>
<dbReference type="EMBL" id="MGBR01000001">
    <property type="protein sequence ID" value="OGK73791.1"/>
    <property type="molecule type" value="Genomic_DNA"/>
</dbReference>
<sequence length="552" mass="65045">MDFQYLKDKQHYIDRYDILTIEDCLHHYCSVRDGMLKEKDKQFAKYSQKKFEEEINKCLNLLLFSIKGQCYKNKAKTIQEWMDKDRKMQELYDNTPTPQDIRCKDCKTSMTYTDKNLHNAFDPNAQMTFMFKCTKCNKRQVVYKDGSEWKYDPPKCPKCKHNLKTDLKFKGDVSIFTSKCPKCGYKDKHESDHAQFQREQEAKEKKDKELLERYRKELCLSDKEGQEYIETEEAFEVAAVVRAEEKQKYDSPVYERSLELKKTKISDLETILTKTLEKEKYIKLSLGKPDMHQYVTVPFTLQDSDHKREDRTSVKELEKLLKQTLEDTNWRLMGNSISYRLGYLEGTLRGYEGKEEMMKLAGLKEETKPKPKIDEVKQQKYAYNNVVQLAKLFGEHEGIEAIRTRRLEKEPDGFFLNDGKVGYTCGICGESISGDNTWWDLKGIRCSDCQRNLKAGVVPLEIFDDNYGYDVVVKSWQMQSDYNIHPSTLRKLCRLGTLKSRELKRLDGAVYERLFVVNENEDFFKEHPKKPKMKVEITNSLSKNLKRNERAS</sequence>
<gene>
    <name evidence="1" type="ORF">A3K52_03340</name>
</gene>
<proteinExistence type="predicted"/>